<dbReference type="EMBL" id="GL832994">
    <property type="protein sequence ID" value="EGD81083.1"/>
    <property type="molecule type" value="Genomic_DNA"/>
</dbReference>
<dbReference type="GO" id="GO:0016020">
    <property type="term" value="C:membrane"/>
    <property type="evidence" value="ECO:0007669"/>
    <property type="project" value="TreeGrafter"/>
</dbReference>
<name>F2USH4_SALR5</name>
<evidence type="ECO:0000256" key="3">
    <source>
        <dbReference type="ARBA" id="ARBA00023002"/>
    </source>
</evidence>
<organism evidence="7">
    <name type="scientific">Salpingoeca rosetta (strain ATCC 50818 / BSB-021)</name>
    <dbReference type="NCBI Taxonomy" id="946362"/>
    <lineage>
        <taxon>Eukaryota</taxon>
        <taxon>Choanoflagellata</taxon>
        <taxon>Craspedida</taxon>
        <taxon>Salpingoecidae</taxon>
        <taxon>Salpingoeca</taxon>
    </lineage>
</organism>
<evidence type="ECO:0000256" key="1">
    <source>
        <dbReference type="ARBA" id="ARBA00007730"/>
    </source>
</evidence>
<keyword evidence="4" id="KW-0812">Transmembrane</keyword>
<dbReference type="PANTHER" id="PTHR46332:SF5">
    <property type="entry name" value="ASPARTATE BETA-HYDROXYLASE DOMAIN CONTAINING 2"/>
    <property type="match status" value="1"/>
</dbReference>
<dbReference type="Gene3D" id="2.60.120.330">
    <property type="entry name" value="B-lactam Antibiotic, Isopenicillin N Synthase, Chain"/>
    <property type="match status" value="1"/>
</dbReference>
<protein>
    <recommendedName>
        <fullName evidence="5">Aspartyl/asparaginy/proline hydroxylase domain-containing protein</fullName>
    </recommendedName>
</protein>
<keyword evidence="4" id="KW-1133">Transmembrane helix</keyword>
<proteinExistence type="inferred from homology"/>
<dbReference type="eggNOG" id="KOG3696">
    <property type="taxonomic scope" value="Eukaryota"/>
</dbReference>
<dbReference type="SUPFAM" id="SSF51197">
    <property type="entry name" value="Clavaminate synthase-like"/>
    <property type="match status" value="1"/>
</dbReference>
<keyword evidence="7" id="KW-1185">Reference proteome</keyword>
<dbReference type="InterPro" id="IPR027443">
    <property type="entry name" value="IPNS-like_sf"/>
</dbReference>
<sequence length="316" mass="36071">MEGAVQALEPVRAWLKTASEHVMEFVREKPVVSGVVGGAVALGFGYYMSLRPVYYDFNKICGQFNDKNLDVDPYFFDPSKFDWVPMVESNWKVIRQELEEYLDSQPLQPYFGGNLMSKKQCWRVLGLKFWGLNHSENQKHFPKTMAILNKVPGLSLVAFSQIEGGTAITPHHGDTNANIRCHMGLVVPGTLPEIGFQVGDQQKSWEEGKILMFCDAHRHTAFNNTDKTRIILQFDVIRPEFENQRTLISARVLASICTQKIMLHVLPCIRGHKIPLRAIYYTLIPFLFVPIITQIGSLWLFNFFLDNSSKKKDTKA</sequence>
<dbReference type="InParanoid" id="F2USH4"/>
<dbReference type="AlphaFoldDB" id="F2USH4"/>
<evidence type="ECO:0000256" key="2">
    <source>
        <dbReference type="ARBA" id="ARBA00022964"/>
    </source>
</evidence>
<accession>F2USH4</accession>
<comment type="similarity">
    <text evidence="1">Belongs to the aspartyl/asparaginyl beta-hydroxylase family.</text>
</comment>
<keyword evidence="3" id="KW-0560">Oxidoreductase</keyword>
<evidence type="ECO:0000259" key="5">
    <source>
        <dbReference type="Pfam" id="PF05118"/>
    </source>
</evidence>
<dbReference type="FunCoup" id="F2USH4">
    <property type="interactions" value="275"/>
</dbReference>
<dbReference type="Proteomes" id="UP000007799">
    <property type="component" value="Unassembled WGS sequence"/>
</dbReference>
<dbReference type="InterPro" id="IPR007803">
    <property type="entry name" value="Asp/Arg/Pro-Hydrxlase"/>
</dbReference>
<evidence type="ECO:0000313" key="7">
    <source>
        <dbReference type="Proteomes" id="UP000007799"/>
    </source>
</evidence>
<dbReference type="KEGG" id="sre:PTSG_11028"/>
<keyword evidence="4" id="KW-0472">Membrane</keyword>
<dbReference type="PANTHER" id="PTHR46332">
    <property type="entry name" value="ASPARTATE BETA-HYDROXYLASE DOMAIN-CONTAINING PROTEIN 2"/>
    <property type="match status" value="1"/>
</dbReference>
<keyword evidence="2" id="KW-0223">Dioxygenase</keyword>
<gene>
    <name evidence="6" type="ORF">PTSG_11028</name>
</gene>
<reference evidence="6" key="1">
    <citation type="submission" date="2009-08" db="EMBL/GenBank/DDBJ databases">
        <title>Annotation of Salpingoeca rosetta.</title>
        <authorList>
            <consortium name="The Broad Institute Genome Sequencing Platform"/>
            <person name="Russ C."/>
            <person name="Cuomo C."/>
            <person name="Burger G."/>
            <person name="Gray M.W."/>
            <person name="Holland P.W.H."/>
            <person name="King N."/>
            <person name="Lang F.B.F."/>
            <person name="Roger A.J."/>
            <person name="Ruiz-Trillo I."/>
            <person name="Young S.K."/>
            <person name="Zeng Q."/>
            <person name="Gargeya S."/>
            <person name="Alvarado L."/>
            <person name="Berlin A."/>
            <person name="Chapman S.B."/>
            <person name="Chen Z."/>
            <person name="Freedman E."/>
            <person name="Gellesch M."/>
            <person name="Goldberg J."/>
            <person name="Griggs A."/>
            <person name="Gujja S."/>
            <person name="Heilman E."/>
            <person name="Heiman D."/>
            <person name="Howarth C."/>
            <person name="Mehta T."/>
            <person name="Neiman D."/>
            <person name="Pearson M."/>
            <person name="Roberts A."/>
            <person name="Saif S."/>
            <person name="Shea T."/>
            <person name="Shenoy N."/>
            <person name="Sisk P."/>
            <person name="Stolte C."/>
            <person name="Sykes S."/>
            <person name="White J."/>
            <person name="Yandava C."/>
            <person name="Haas B."/>
            <person name="Nusbaum C."/>
            <person name="Birren B."/>
        </authorList>
    </citation>
    <scope>NUCLEOTIDE SEQUENCE [LARGE SCALE GENOMIC DNA]</scope>
    <source>
        <strain evidence="6">ATCC 50818</strain>
    </source>
</reference>
<dbReference type="InterPro" id="IPR051821">
    <property type="entry name" value="Asp/Asn_beta-hydroxylase"/>
</dbReference>
<evidence type="ECO:0000256" key="4">
    <source>
        <dbReference type="SAM" id="Phobius"/>
    </source>
</evidence>
<dbReference type="GO" id="GO:0051213">
    <property type="term" value="F:dioxygenase activity"/>
    <property type="evidence" value="ECO:0007669"/>
    <property type="project" value="UniProtKB-KW"/>
</dbReference>
<dbReference type="Pfam" id="PF05118">
    <property type="entry name" value="Asp_Arg_Hydrox"/>
    <property type="match status" value="1"/>
</dbReference>
<evidence type="ECO:0000313" key="6">
    <source>
        <dbReference type="EMBL" id="EGD81083.1"/>
    </source>
</evidence>
<dbReference type="OrthoDB" id="438431at2759"/>
<feature type="domain" description="Aspartyl/asparaginy/proline hydroxylase" evidence="5">
    <location>
        <begin position="88"/>
        <end position="239"/>
    </location>
</feature>
<feature type="transmembrane region" description="Helical" evidence="4">
    <location>
        <begin position="279"/>
        <end position="301"/>
    </location>
</feature>
<dbReference type="RefSeq" id="XP_004987952.1">
    <property type="nucleotide sequence ID" value="XM_004987895.1"/>
</dbReference>
<dbReference type="GeneID" id="16068479"/>
<feature type="transmembrane region" description="Helical" evidence="4">
    <location>
        <begin position="31"/>
        <end position="50"/>
    </location>
</feature>